<dbReference type="Pfam" id="PF12520">
    <property type="entry name" value="DUF3723"/>
    <property type="match status" value="1"/>
</dbReference>
<feature type="region of interest" description="Disordered" evidence="1">
    <location>
        <begin position="801"/>
        <end position="837"/>
    </location>
</feature>
<evidence type="ECO:0000313" key="2">
    <source>
        <dbReference type="EMBL" id="WQF89381.1"/>
    </source>
</evidence>
<sequence>MANCVQFHTGCAWLGPCRDRNDQCIGIVYVPVSFLKFQRDLCREPDPAITSHLASVLQQDYDHDTCHNAIEGYIEHTEVVDVTKKLEMSVGKLQETIFNGQRPVLRHPISCVNGQHRTLAARAVFGDDAVWTVRLLCRPGVELSTVLQDITTSQTLDIRSHQTRYSDGEVFRKICQSWKEGKMGQAREWTERLGNQKKVNLRMIRENQRIHNCLVDLIPFPGLLHSLPLGSFHKHLALHCDEEIVLYLQHVRTVWLELTCNHPAIVDIATVQLLQGRAPGLSNSDRVLIEDAFHNDEIFTRVQDPQLRAEVRDSVFRFRGLVPSLKSFQENMKYLSIGVSIVLDLMFAGLARGKIWKNENHRWTLQQVLRRSWSPPPQNPMEVSEGHFLQYTGLLSFETAYIQVVLAALRNFPHLSNQYRPRIDPAGDEILPAADPARISMFYDRAHLLGFQIPAKTSSGDSCSVKHLEPGSQAPRELPLNYRWGVPYSSTFREAQDIMFLPRLANAVSGEEVSVQVVQQDLISSFFGVLGECRQTSTGTVTIPHQNTASQDVNMDQGSSGQDPSTRPRASTTVSLRDVGAQYLVNYVQLPSVLSQSATVHSSVDHWLESFQNTSEADHQTWSQSRSGIETPSYSWSGGLDDRGEIFHSHSTTRSRSPTGASYLAMSSPVISASSRSAISASGIPARRALQSLNVTPHAAQDTSLTSQPSLASRSAIEYNRNSPTDPTPASFPEIPPAHLWMKEQAGIASLPSSSLFSRSEIGEGQKPWSNDPSQAQNGWFFRRLPPLKSYFPSLQWGSQAPADREPVRLDTSHKATSPYSSVPLTPESGHSRSGIGTPIVYQHERLLTSQREGGAPLRPDSNYWDIV</sequence>
<feature type="compositionally biased region" description="Polar residues" evidence="1">
    <location>
        <begin position="815"/>
        <end position="824"/>
    </location>
</feature>
<proteinExistence type="predicted"/>
<dbReference type="RefSeq" id="XP_062786602.1">
    <property type="nucleotide sequence ID" value="XM_062930551.1"/>
</dbReference>
<keyword evidence="3" id="KW-1185">Reference proteome</keyword>
<organism evidence="2 3">
    <name type="scientific">Colletotrichum destructivum</name>
    <dbReference type="NCBI Taxonomy" id="34406"/>
    <lineage>
        <taxon>Eukaryota</taxon>
        <taxon>Fungi</taxon>
        <taxon>Dikarya</taxon>
        <taxon>Ascomycota</taxon>
        <taxon>Pezizomycotina</taxon>
        <taxon>Sordariomycetes</taxon>
        <taxon>Hypocreomycetidae</taxon>
        <taxon>Glomerellales</taxon>
        <taxon>Glomerellaceae</taxon>
        <taxon>Colletotrichum</taxon>
        <taxon>Colletotrichum destructivum species complex</taxon>
    </lineage>
</organism>
<dbReference type="InterPro" id="IPR022198">
    <property type="entry name" value="DUF3723"/>
</dbReference>
<gene>
    <name evidence="2" type="ORF">CDEST_14395</name>
</gene>
<protein>
    <submittedName>
        <fullName evidence="2">Uncharacterized protein</fullName>
    </submittedName>
</protein>
<dbReference type="EMBL" id="CP137314">
    <property type="protein sequence ID" value="WQF89381.1"/>
    <property type="molecule type" value="Genomic_DNA"/>
</dbReference>
<accession>A0AAX4J1K7</accession>
<evidence type="ECO:0000313" key="3">
    <source>
        <dbReference type="Proteomes" id="UP001322277"/>
    </source>
</evidence>
<feature type="region of interest" description="Disordered" evidence="1">
    <location>
        <begin position="541"/>
        <end position="572"/>
    </location>
</feature>
<feature type="compositionally biased region" description="Basic and acidic residues" evidence="1">
    <location>
        <begin position="803"/>
        <end position="814"/>
    </location>
</feature>
<evidence type="ECO:0000256" key="1">
    <source>
        <dbReference type="SAM" id="MobiDB-lite"/>
    </source>
</evidence>
<name>A0AAX4J1K7_9PEZI</name>
<dbReference type="KEGG" id="cdet:87950895"/>
<dbReference type="AlphaFoldDB" id="A0AAX4J1K7"/>
<dbReference type="Proteomes" id="UP001322277">
    <property type="component" value="Chromosome 10"/>
</dbReference>
<dbReference type="GeneID" id="87950895"/>
<reference evidence="3" key="1">
    <citation type="journal article" date="2023" name="bioRxiv">
        <title>Complete genome of the Medicago anthracnose fungus, Colletotrichum destructivum, reveals a mini-chromosome-like region within a core chromosome.</title>
        <authorList>
            <person name="Lapalu N."/>
            <person name="Simon A."/>
            <person name="Lu A."/>
            <person name="Plaumann P.-L."/>
            <person name="Amselem J."/>
            <person name="Pigne S."/>
            <person name="Auger A."/>
            <person name="Koch C."/>
            <person name="Dallery J.-F."/>
            <person name="O'Connell R.J."/>
        </authorList>
    </citation>
    <scope>NUCLEOTIDE SEQUENCE [LARGE SCALE GENOMIC DNA]</scope>
    <source>
        <strain evidence="3">CBS 520.97</strain>
    </source>
</reference>